<name>B2A4T1_NATTJ</name>
<feature type="domain" description="RCK C-terminal" evidence="8">
    <location>
        <begin position="137"/>
        <end position="219"/>
    </location>
</feature>
<keyword evidence="5" id="KW-0520">NAD</keyword>
<reference evidence="9 10" key="1">
    <citation type="submission" date="2008-04" db="EMBL/GenBank/DDBJ databases">
        <title>Complete sequence of chromosome of Natranaerobius thermophilus JW/NM-WN-LF.</title>
        <authorList>
            <consortium name="US DOE Joint Genome Institute"/>
            <person name="Copeland A."/>
            <person name="Lucas S."/>
            <person name="Lapidus A."/>
            <person name="Glavina del Rio T."/>
            <person name="Dalin E."/>
            <person name="Tice H."/>
            <person name="Bruce D."/>
            <person name="Goodwin L."/>
            <person name="Pitluck S."/>
            <person name="Chertkov O."/>
            <person name="Brettin T."/>
            <person name="Detter J.C."/>
            <person name="Han C."/>
            <person name="Kuske C.R."/>
            <person name="Schmutz J."/>
            <person name="Larimer F."/>
            <person name="Land M."/>
            <person name="Hauser L."/>
            <person name="Kyrpides N."/>
            <person name="Lykidis A."/>
            <person name="Mesbah N.M."/>
            <person name="Wiegel J."/>
        </authorList>
    </citation>
    <scope>NUCLEOTIDE SEQUENCE [LARGE SCALE GENOMIC DNA]</scope>
    <source>
        <strain evidence="10">ATCC BAA-1301 / DSM 18059 / JW/NM-WN-LF</strain>
    </source>
</reference>
<dbReference type="PANTHER" id="PTHR43833">
    <property type="entry name" value="POTASSIUM CHANNEL PROTEIN 2-RELATED-RELATED"/>
    <property type="match status" value="1"/>
</dbReference>
<evidence type="ECO:0000259" key="7">
    <source>
        <dbReference type="PROSITE" id="PS51201"/>
    </source>
</evidence>
<gene>
    <name evidence="9" type="ordered locus">Nther_0254</name>
</gene>
<evidence type="ECO:0000256" key="3">
    <source>
        <dbReference type="ARBA" id="ARBA00022538"/>
    </source>
</evidence>
<dbReference type="Pfam" id="PF02080">
    <property type="entry name" value="TrkA_C"/>
    <property type="match status" value="1"/>
</dbReference>
<evidence type="ECO:0000256" key="1">
    <source>
        <dbReference type="ARBA" id="ARBA00017378"/>
    </source>
</evidence>
<evidence type="ECO:0000313" key="9">
    <source>
        <dbReference type="EMBL" id="ACB83853.1"/>
    </source>
</evidence>
<dbReference type="PROSITE" id="PS51201">
    <property type="entry name" value="RCK_N"/>
    <property type="match status" value="1"/>
</dbReference>
<dbReference type="InterPro" id="IPR006037">
    <property type="entry name" value="RCK_C"/>
</dbReference>
<dbReference type="AlphaFoldDB" id="B2A4T1"/>
<evidence type="ECO:0000259" key="8">
    <source>
        <dbReference type="PROSITE" id="PS51202"/>
    </source>
</evidence>
<keyword evidence="3" id="KW-0633">Potassium transport</keyword>
<dbReference type="InParanoid" id="B2A4T1"/>
<dbReference type="EMBL" id="CP001034">
    <property type="protein sequence ID" value="ACB83853.1"/>
    <property type="molecule type" value="Genomic_DNA"/>
</dbReference>
<dbReference type="GO" id="GO:0005886">
    <property type="term" value="C:plasma membrane"/>
    <property type="evidence" value="ECO:0007669"/>
    <property type="project" value="InterPro"/>
</dbReference>
<accession>B2A4T1</accession>
<feature type="domain" description="RCK N-terminal" evidence="7">
    <location>
        <begin position="1"/>
        <end position="117"/>
    </location>
</feature>
<dbReference type="InterPro" id="IPR050721">
    <property type="entry name" value="Trk_Ktr_HKT_K-transport"/>
</dbReference>
<keyword evidence="4" id="KW-0630">Potassium</keyword>
<dbReference type="InterPro" id="IPR036721">
    <property type="entry name" value="RCK_C_sf"/>
</dbReference>
<dbReference type="STRING" id="457570.Nther_0254"/>
<evidence type="ECO:0000256" key="6">
    <source>
        <dbReference type="ARBA" id="ARBA00023065"/>
    </source>
</evidence>
<proteinExistence type="predicted"/>
<dbReference type="SUPFAM" id="SSF51735">
    <property type="entry name" value="NAD(P)-binding Rossmann-fold domains"/>
    <property type="match status" value="1"/>
</dbReference>
<dbReference type="Gene3D" id="3.40.50.720">
    <property type="entry name" value="NAD(P)-binding Rossmann-like Domain"/>
    <property type="match status" value="1"/>
</dbReference>
<reference evidence="9 10" key="2">
    <citation type="journal article" date="2011" name="J. Bacteriol.">
        <title>Complete genome sequence of the anaerobic, halophilic alkalithermophile Natranaerobius thermophilus JW/NM-WN-LF.</title>
        <authorList>
            <person name="Zhao B."/>
            <person name="Mesbah N.M."/>
            <person name="Dalin E."/>
            <person name="Goodwin L."/>
            <person name="Nolan M."/>
            <person name="Pitluck S."/>
            <person name="Chertkov O."/>
            <person name="Brettin T.S."/>
            <person name="Han J."/>
            <person name="Larimer F.W."/>
            <person name="Land M.L."/>
            <person name="Hauser L."/>
            <person name="Kyrpides N."/>
            <person name="Wiegel J."/>
        </authorList>
    </citation>
    <scope>NUCLEOTIDE SEQUENCE [LARGE SCALE GENOMIC DNA]</scope>
    <source>
        <strain evidence="10">ATCC BAA-1301 / DSM 18059 / JW/NM-WN-LF</strain>
    </source>
</reference>
<dbReference type="KEGG" id="nth:Nther_0254"/>
<evidence type="ECO:0000313" key="10">
    <source>
        <dbReference type="Proteomes" id="UP000001683"/>
    </source>
</evidence>
<dbReference type="SUPFAM" id="SSF116726">
    <property type="entry name" value="TrkA C-terminal domain-like"/>
    <property type="match status" value="1"/>
</dbReference>
<evidence type="ECO:0000256" key="4">
    <source>
        <dbReference type="ARBA" id="ARBA00022958"/>
    </source>
</evidence>
<dbReference type="OrthoDB" id="9775180at2"/>
<dbReference type="InterPro" id="IPR006036">
    <property type="entry name" value="K_uptake_TrkA"/>
</dbReference>
<dbReference type="RefSeq" id="WP_012446741.1">
    <property type="nucleotide sequence ID" value="NC_010718.1"/>
</dbReference>
<dbReference type="InterPro" id="IPR036291">
    <property type="entry name" value="NAD(P)-bd_dom_sf"/>
</dbReference>
<dbReference type="HOGENOM" id="CLU_046525_2_0_9"/>
<dbReference type="eggNOG" id="COG0569">
    <property type="taxonomic scope" value="Bacteria"/>
</dbReference>
<keyword evidence="2" id="KW-0813">Transport</keyword>
<dbReference type="Proteomes" id="UP000001683">
    <property type="component" value="Chromosome"/>
</dbReference>
<dbReference type="PRINTS" id="PR00335">
    <property type="entry name" value="KUPTAKETRKA"/>
</dbReference>
<protein>
    <recommendedName>
        <fullName evidence="1">Trk system potassium uptake protein TrkA</fullName>
    </recommendedName>
</protein>
<dbReference type="PANTHER" id="PTHR43833:SF5">
    <property type="entry name" value="TRK SYSTEM POTASSIUM UPTAKE PROTEIN TRKA"/>
    <property type="match status" value="1"/>
</dbReference>
<dbReference type="InterPro" id="IPR003148">
    <property type="entry name" value="RCK_N"/>
</dbReference>
<keyword evidence="10" id="KW-1185">Reference proteome</keyword>
<organism evidence="9 10">
    <name type="scientific">Natranaerobius thermophilus (strain ATCC BAA-1301 / DSM 18059 / JW/NM-WN-LF)</name>
    <dbReference type="NCBI Taxonomy" id="457570"/>
    <lineage>
        <taxon>Bacteria</taxon>
        <taxon>Bacillati</taxon>
        <taxon>Bacillota</taxon>
        <taxon>Clostridia</taxon>
        <taxon>Natranaerobiales</taxon>
        <taxon>Natranaerobiaceae</taxon>
        <taxon>Natranaerobius</taxon>
    </lineage>
</organism>
<keyword evidence="6" id="KW-0406">Ion transport</keyword>
<sequence length="221" mass="24335">MKIILVGGGNKVHYLAKTFISQGHELTLINNEKEYCRDLAKRFDVNIVYGDGTKPNILEDAEVLTADLVMAVTPKDPDNLVICQLANKVYEVDKTFAIVNDPDNIEIFKKLGVDTVISTADIITSLIKQKISVEDISNIFSLEEGKVTVMEVKISSNFPVTGQKLQDIPLPRQSIIGCIIRNSESIVPSGDTAIEVGDKLLILSLPEVQSKVLQTIRGRLD</sequence>
<dbReference type="Gene3D" id="3.30.70.1450">
    <property type="entry name" value="Regulator of K+ conductance, C-terminal domain"/>
    <property type="match status" value="1"/>
</dbReference>
<dbReference type="GO" id="GO:0015079">
    <property type="term" value="F:potassium ion transmembrane transporter activity"/>
    <property type="evidence" value="ECO:0007669"/>
    <property type="project" value="InterPro"/>
</dbReference>
<dbReference type="PROSITE" id="PS51202">
    <property type="entry name" value="RCK_C"/>
    <property type="match status" value="1"/>
</dbReference>
<evidence type="ECO:0000256" key="2">
    <source>
        <dbReference type="ARBA" id="ARBA00022448"/>
    </source>
</evidence>
<evidence type="ECO:0000256" key="5">
    <source>
        <dbReference type="ARBA" id="ARBA00023027"/>
    </source>
</evidence>
<dbReference type="Pfam" id="PF02254">
    <property type="entry name" value="TrkA_N"/>
    <property type="match status" value="1"/>
</dbReference>